<keyword evidence="3" id="KW-1185">Reference proteome</keyword>
<reference evidence="2 3" key="1">
    <citation type="submission" date="2018-07" db="EMBL/GenBank/DDBJ databases">
        <title>Microbacterium endoborsara sp. nov., a novel actinobacterium isolated from Borszczowia aralocaspica.</title>
        <authorList>
            <person name="An D."/>
        </authorList>
    </citation>
    <scope>NUCLEOTIDE SEQUENCE [LARGE SCALE GENOMIC DNA]</scope>
    <source>
        <strain evidence="2 3">C1.15228</strain>
    </source>
</reference>
<dbReference type="RefSeq" id="WP_114116642.1">
    <property type="nucleotide sequence ID" value="NZ_BMHU01000001.1"/>
</dbReference>
<comment type="caution">
    <text evidence="2">The sequence shown here is derived from an EMBL/GenBank/DDBJ whole genome shotgun (WGS) entry which is preliminary data.</text>
</comment>
<dbReference type="EMBL" id="QORO01000001">
    <property type="protein sequence ID" value="RCK61538.1"/>
    <property type="molecule type" value="Genomic_DNA"/>
</dbReference>
<organism evidence="2 3">
    <name type="scientific">Microbacterium sorbitolivorans</name>
    <dbReference type="NCBI Taxonomy" id="1867410"/>
    <lineage>
        <taxon>Bacteria</taxon>
        <taxon>Bacillati</taxon>
        <taxon>Actinomycetota</taxon>
        <taxon>Actinomycetes</taxon>
        <taxon>Micrococcales</taxon>
        <taxon>Microbacteriaceae</taxon>
        <taxon>Microbacterium</taxon>
    </lineage>
</organism>
<evidence type="ECO:0000313" key="3">
    <source>
        <dbReference type="Proteomes" id="UP000253508"/>
    </source>
</evidence>
<keyword evidence="1" id="KW-0732">Signal</keyword>
<evidence type="ECO:0000256" key="1">
    <source>
        <dbReference type="SAM" id="SignalP"/>
    </source>
</evidence>
<proteinExistence type="predicted"/>
<protein>
    <recommendedName>
        <fullName evidence="4">VWA domain-containing protein</fullName>
    </recommendedName>
</protein>
<dbReference type="AlphaFoldDB" id="A0A367Y6S2"/>
<feature type="signal peptide" evidence="1">
    <location>
        <begin position="1"/>
        <end position="24"/>
    </location>
</feature>
<name>A0A367Y6S2_9MICO</name>
<sequence length="253" mass="26007">MAPTTVVRAALGTAILTTAAFSLAACTTPAGKASSSPEQVCPDGGLTEIHALDITSSTQAEAAKDSSLELVDRAVRHAAQCEGYVKVFAFASSTGTTASLYDGTLAVEAPTENAKRRKANKLADEAMGEISKHYDSARMEIAGVGTDVLGMLTLFEQAAAQHPAGEIHAALYTDGNTNIGVDPAGAASPDEARALADAQTVPDLSAMSLSVYGIGQHTLVEQSSETIANVTAFWEQICQSTGALSCTVVTDGR</sequence>
<feature type="chain" id="PRO_5016663254" description="VWA domain-containing protein" evidence="1">
    <location>
        <begin position="25"/>
        <end position="253"/>
    </location>
</feature>
<evidence type="ECO:0008006" key="4">
    <source>
        <dbReference type="Google" id="ProtNLM"/>
    </source>
</evidence>
<accession>A0A367Y6S2</accession>
<dbReference type="OrthoDB" id="3819628at2"/>
<evidence type="ECO:0000313" key="2">
    <source>
        <dbReference type="EMBL" id="RCK61538.1"/>
    </source>
</evidence>
<dbReference type="Proteomes" id="UP000253508">
    <property type="component" value="Unassembled WGS sequence"/>
</dbReference>
<gene>
    <name evidence="2" type="ORF">DTO57_02570</name>
</gene>